<evidence type="ECO:0000256" key="12">
    <source>
        <dbReference type="PIRSR" id="PIRSR000094-3"/>
    </source>
</evidence>
<feature type="binding site" evidence="12">
    <location>
        <begin position="66"/>
        <end position="67"/>
    </location>
    <ligand>
        <name>NAD(+)</name>
        <dbReference type="ChEBI" id="CHEBI:57540"/>
    </ligand>
</feature>
<comment type="caution">
    <text evidence="13">The sequence shown here is derived from an EMBL/GenBank/DDBJ whole genome shotgun (WGS) entry which is preliminary data.</text>
</comment>
<feature type="binding site" evidence="12">
    <location>
        <begin position="193"/>
        <end position="197"/>
    </location>
    <ligand>
        <name>NAD(+)</name>
        <dbReference type="ChEBI" id="CHEBI:57540"/>
    </ligand>
</feature>
<dbReference type="Gene3D" id="1.10.8.400">
    <property type="entry name" value="Enoyl acyl carrier protein reductase"/>
    <property type="match status" value="1"/>
</dbReference>
<dbReference type="FunFam" id="3.40.50.720:FF:000054">
    <property type="entry name" value="Enoyl-[acyl-carrier-protein] reductase [NADH]"/>
    <property type="match status" value="1"/>
</dbReference>
<protein>
    <recommendedName>
        <fullName evidence="10">Enoyl-[acyl-carrier-protein] reductase [NADH]</fullName>
        <ecNumber evidence="10">1.3.1.9</ecNumber>
    </recommendedName>
</protein>
<accession>A0A6M1SCR5</accession>
<keyword evidence="14" id="KW-1185">Reference proteome</keyword>
<dbReference type="InterPro" id="IPR002347">
    <property type="entry name" value="SDR_fam"/>
</dbReference>
<reference evidence="13 14" key="1">
    <citation type="submission" date="2020-02" db="EMBL/GenBank/DDBJ databases">
        <authorList>
            <person name="Khan S.A."/>
            <person name="Jeon C.O."/>
            <person name="Chun B.H."/>
        </authorList>
    </citation>
    <scope>NUCLEOTIDE SEQUENCE [LARGE SCALE GENOMIC DNA]</scope>
    <source>
        <strain evidence="13 14">H239</strain>
    </source>
</reference>
<dbReference type="EMBL" id="JAALFG010000001">
    <property type="protein sequence ID" value="NGP17497.1"/>
    <property type="molecule type" value="Genomic_DNA"/>
</dbReference>
<feature type="active site" description="Proton acceptor" evidence="11">
    <location>
        <position position="157"/>
    </location>
</feature>
<dbReference type="Proteomes" id="UP000474802">
    <property type="component" value="Unassembled WGS sequence"/>
</dbReference>
<evidence type="ECO:0000313" key="13">
    <source>
        <dbReference type="EMBL" id="NGP17497.1"/>
    </source>
</evidence>
<evidence type="ECO:0000256" key="4">
    <source>
        <dbReference type="ARBA" id="ARBA00022832"/>
    </source>
</evidence>
<reference evidence="13 14" key="2">
    <citation type="submission" date="2020-03" db="EMBL/GenBank/DDBJ databases">
        <title>Devosia chinhatensis sp. nov., isolated from a hexachlorocyclohexane (HCH) dump site in India.</title>
        <authorList>
            <person name="Kumar M."/>
            <person name="Lal R."/>
        </authorList>
    </citation>
    <scope>NUCLEOTIDE SEQUENCE [LARGE SCALE GENOMIC DNA]</scope>
    <source>
        <strain evidence="13 14">H239</strain>
    </source>
</reference>
<evidence type="ECO:0000256" key="8">
    <source>
        <dbReference type="ARBA" id="ARBA00023160"/>
    </source>
</evidence>
<evidence type="ECO:0000256" key="1">
    <source>
        <dbReference type="ARBA" id="ARBA00005194"/>
    </source>
</evidence>
<dbReference type="PRINTS" id="PR00081">
    <property type="entry name" value="GDHRDH"/>
</dbReference>
<comment type="pathway">
    <text evidence="1">Lipid metabolism; fatty acid biosynthesis.</text>
</comment>
<feature type="binding site" evidence="12">
    <location>
        <begin position="21"/>
        <end position="22"/>
    </location>
    <ligand>
        <name>NAD(+)</name>
        <dbReference type="ChEBI" id="CHEBI:57540"/>
    </ligand>
</feature>
<feature type="binding site" evidence="12">
    <location>
        <position position="94"/>
    </location>
    <ligand>
        <name>NAD(+)</name>
        <dbReference type="ChEBI" id="CHEBI:57540"/>
    </ligand>
</feature>
<evidence type="ECO:0000256" key="6">
    <source>
        <dbReference type="ARBA" id="ARBA00023027"/>
    </source>
</evidence>
<evidence type="ECO:0000256" key="9">
    <source>
        <dbReference type="ARBA" id="ARBA00048572"/>
    </source>
</evidence>
<feature type="binding site" evidence="12">
    <location>
        <position position="164"/>
    </location>
    <ligand>
        <name>NAD(+)</name>
        <dbReference type="ChEBI" id="CHEBI:57540"/>
    </ligand>
</feature>
<dbReference type="GO" id="GO:0006633">
    <property type="term" value="P:fatty acid biosynthetic process"/>
    <property type="evidence" value="ECO:0007669"/>
    <property type="project" value="UniProtKB-UniPathway"/>
</dbReference>
<sequence length="268" mass="28787">MATGLMQGKRGLIMGLANNRSIAWGIAKQLREQGAELAFSYQGEALKRRVEPLAAEVGSDFLVECDVSDEAAMDETFRQIKDKWGSLDFVVHAIGFSNKDELEGRYLDTSRDNFALTMDISVYSFTAVAKRAEPLMNEGGALLTLTYYGAVKYVPNYNVMGVAKAALEASVRYLAVDLGKKGIRVNAISAGAIKTLAASGISGLRDMLHWQEANSAMRKNVDIDDVGGAATYLLSPLAGGVTGEIHYVDAGFNVVGMKLLDNTGDASE</sequence>
<dbReference type="Gene3D" id="3.40.50.720">
    <property type="entry name" value="NAD(P)-binding Rossmann-like Domain"/>
    <property type="match status" value="1"/>
</dbReference>
<keyword evidence="3 10" id="KW-0444">Lipid biosynthesis</keyword>
<keyword evidence="6 10" id="KW-0520">NAD</keyword>
<name>A0A6M1SCR5_9HYPH</name>
<evidence type="ECO:0000256" key="3">
    <source>
        <dbReference type="ARBA" id="ARBA00022516"/>
    </source>
</evidence>
<dbReference type="InterPro" id="IPR014358">
    <property type="entry name" value="Enoyl-ACP_Rdtase_NADH"/>
</dbReference>
<keyword evidence="7" id="KW-0443">Lipid metabolism</keyword>
<proteinExistence type="inferred from homology"/>
<dbReference type="GO" id="GO:0004318">
    <property type="term" value="F:enoyl-[acyl-carrier-protein] reductase (NADH) activity"/>
    <property type="evidence" value="ECO:0007669"/>
    <property type="project" value="UniProtKB-EC"/>
</dbReference>
<comment type="similarity">
    <text evidence="2 10">Belongs to the short-chain dehydrogenases/reductases (SDR) family. FabI subfamily.</text>
</comment>
<dbReference type="RefSeq" id="WP_164533672.1">
    <property type="nucleotide sequence ID" value="NZ_JAALFG010000001.1"/>
</dbReference>
<feature type="binding site" evidence="12">
    <location>
        <position position="42"/>
    </location>
    <ligand>
        <name>NAD(+)</name>
        <dbReference type="ChEBI" id="CHEBI:57540"/>
    </ligand>
</feature>
<evidence type="ECO:0000256" key="7">
    <source>
        <dbReference type="ARBA" id="ARBA00023098"/>
    </source>
</evidence>
<feature type="active site" description="Proton acceptor" evidence="11">
    <location>
        <position position="147"/>
    </location>
</feature>
<organism evidence="13 14">
    <name type="scientific">Devosia aurantiaca</name>
    <dbReference type="NCBI Taxonomy" id="2714858"/>
    <lineage>
        <taxon>Bacteria</taxon>
        <taxon>Pseudomonadati</taxon>
        <taxon>Pseudomonadota</taxon>
        <taxon>Alphaproteobacteria</taxon>
        <taxon>Hyphomicrobiales</taxon>
        <taxon>Devosiaceae</taxon>
        <taxon>Devosia</taxon>
    </lineage>
</organism>
<feature type="binding site" evidence="12">
    <location>
        <position position="15"/>
    </location>
    <ligand>
        <name>NAD(+)</name>
        <dbReference type="ChEBI" id="CHEBI:57540"/>
    </ligand>
</feature>
<dbReference type="UniPathway" id="UPA00094"/>
<dbReference type="AlphaFoldDB" id="A0A6M1SCR5"/>
<evidence type="ECO:0000256" key="5">
    <source>
        <dbReference type="ARBA" id="ARBA00023002"/>
    </source>
</evidence>
<dbReference type="Pfam" id="PF13561">
    <property type="entry name" value="adh_short_C2"/>
    <property type="match status" value="1"/>
</dbReference>
<dbReference type="SUPFAM" id="SSF51735">
    <property type="entry name" value="NAD(P)-binding Rossmann-fold domains"/>
    <property type="match status" value="1"/>
</dbReference>
<dbReference type="CDD" id="cd05372">
    <property type="entry name" value="ENR_SDR"/>
    <property type="match status" value="1"/>
</dbReference>
<keyword evidence="8 10" id="KW-0275">Fatty acid biosynthesis</keyword>
<dbReference type="EC" id="1.3.1.9" evidence="10"/>
<gene>
    <name evidence="13" type="ORF">G5575_07330</name>
</gene>
<comment type="catalytic activity">
    <reaction evidence="9 10">
        <text>a 2,3-saturated acyl-[ACP] + NAD(+) = a (2E)-enoyl-[ACP] + NADH + H(+)</text>
        <dbReference type="Rhea" id="RHEA:10240"/>
        <dbReference type="Rhea" id="RHEA-COMP:9925"/>
        <dbReference type="Rhea" id="RHEA-COMP:9926"/>
        <dbReference type="ChEBI" id="CHEBI:15378"/>
        <dbReference type="ChEBI" id="CHEBI:57540"/>
        <dbReference type="ChEBI" id="CHEBI:57945"/>
        <dbReference type="ChEBI" id="CHEBI:78784"/>
        <dbReference type="ChEBI" id="CHEBI:78785"/>
        <dbReference type="EC" id="1.3.1.9"/>
    </reaction>
</comment>
<dbReference type="PANTHER" id="PTHR43159:SF2">
    <property type="entry name" value="ENOYL-[ACYL-CARRIER-PROTEIN] REDUCTASE [NADH], CHLOROPLASTIC"/>
    <property type="match status" value="1"/>
</dbReference>
<dbReference type="PANTHER" id="PTHR43159">
    <property type="entry name" value="ENOYL-[ACYL-CARRIER-PROTEIN] REDUCTASE"/>
    <property type="match status" value="1"/>
</dbReference>
<keyword evidence="5 10" id="KW-0560">Oxidoreductase</keyword>
<keyword evidence="4" id="KW-0276">Fatty acid metabolism</keyword>
<dbReference type="PIRSF" id="PIRSF000094">
    <property type="entry name" value="Enoyl-ACP_rdct"/>
    <property type="match status" value="1"/>
</dbReference>
<evidence type="ECO:0000256" key="2">
    <source>
        <dbReference type="ARBA" id="ARBA00009233"/>
    </source>
</evidence>
<dbReference type="InterPro" id="IPR036291">
    <property type="entry name" value="NAD(P)-bd_dom_sf"/>
</dbReference>
<evidence type="ECO:0000256" key="10">
    <source>
        <dbReference type="PIRNR" id="PIRNR000094"/>
    </source>
</evidence>
<evidence type="ECO:0000313" key="14">
    <source>
        <dbReference type="Proteomes" id="UP000474802"/>
    </source>
</evidence>
<evidence type="ECO:0000256" key="11">
    <source>
        <dbReference type="PIRSR" id="PIRSR000094-1"/>
    </source>
</evidence>